<feature type="compositionally biased region" description="Polar residues" evidence="1">
    <location>
        <begin position="93"/>
        <end position="103"/>
    </location>
</feature>
<feature type="region of interest" description="Disordered" evidence="1">
    <location>
        <begin position="1"/>
        <end position="226"/>
    </location>
</feature>
<feature type="transmembrane region" description="Helical" evidence="2">
    <location>
        <begin position="240"/>
        <end position="264"/>
    </location>
</feature>
<feature type="transmembrane region" description="Helical" evidence="2">
    <location>
        <begin position="343"/>
        <end position="365"/>
    </location>
</feature>
<evidence type="ECO:0000256" key="2">
    <source>
        <dbReference type="SAM" id="Phobius"/>
    </source>
</evidence>
<accession>A0A5Q4BBC4</accession>
<proteinExistence type="predicted"/>
<evidence type="ECO:0000313" key="3">
    <source>
        <dbReference type="EMBL" id="TQN64220.1"/>
    </source>
</evidence>
<name>A0A5Q4BBC4_9PEZI</name>
<feature type="compositionally biased region" description="Polar residues" evidence="1">
    <location>
        <begin position="175"/>
        <end position="188"/>
    </location>
</feature>
<feature type="compositionally biased region" description="Low complexity" evidence="1">
    <location>
        <begin position="139"/>
        <end position="153"/>
    </location>
</feature>
<dbReference type="EMBL" id="PUHP01002652">
    <property type="protein sequence ID" value="TQN64220.1"/>
    <property type="molecule type" value="Genomic_DNA"/>
</dbReference>
<dbReference type="Proteomes" id="UP000326340">
    <property type="component" value="Unassembled WGS sequence"/>
</dbReference>
<feature type="transmembrane region" description="Helical" evidence="2">
    <location>
        <begin position="485"/>
        <end position="503"/>
    </location>
</feature>
<dbReference type="PANTHER" id="PTHR42024">
    <property type="entry name" value="AMINO ACID PERMEASE_ SLC12A DOMAIN-CONTAINING PROTEIN"/>
    <property type="match status" value="1"/>
</dbReference>
<feature type="compositionally biased region" description="Basic and acidic residues" evidence="1">
    <location>
        <begin position="159"/>
        <end position="174"/>
    </location>
</feature>
<feature type="compositionally biased region" description="Acidic residues" evidence="1">
    <location>
        <begin position="215"/>
        <end position="226"/>
    </location>
</feature>
<organism evidence="3 4">
    <name type="scientific">Colletotrichum shisoi</name>
    <dbReference type="NCBI Taxonomy" id="2078593"/>
    <lineage>
        <taxon>Eukaryota</taxon>
        <taxon>Fungi</taxon>
        <taxon>Dikarya</taxon>
        <taxon>Ascomycota</taxon>
        <taxon>Pezizomycotina</taxon>
        <taxon>Sordariomycetes</taxon>
        <taxon>Hypocreomycetidae</taxon>
        <taxon>Glomerellales</taxon>
        <taxon>Glomerellaceae</taxon>
        <taxon>Colletotrichum</taxon>
        <taxon>Colletotrichum destructivum species complex</taxon>
    </lineage>
</organism>
<feature type="compositionally biased region" description="Low complexity" evidence="1">
    <location>
        <begin position="115"/>
        <end position="126"/>
    </location>
</feature>
<feature type="compositionally biased region" description="Gly residues" evidence="1">
    <location>
        <begin position="127"/>
        <end position="138"/>
    </location>
</feature>
<keyword evidence="4" id="KW-1185">Reference proteome</keyword>
<gene>
    <name evidence="3" type="ORF">CSHISOI_11209</name>
</gene>
<dbReference type="AlphaFoldDB" id="A0A5Q4BBC4"/>
<sequence length="527" mass="57026">MQSGSNEPAAAAAAAAATDITSDMDGGEHITSSKASFEDAPQEQVPSISNSGNSHPSEDRAPSEDAAVDNNGSKPASQKAPDDVAAAKGGSQPGSKPPSNKTPSQAGVRAGGSQQGSRRGSQEAAVTGGGGGGGGGGESAAPGGPVADAPGAASNASVARDRAPGGDENRETFRDSTITAVSESTAQTLGRDGMPKTTTTHDPSAPGVLAGIGENDQDDNGDDDDELEPLTKYVDWTKHISISIGPFVILFFDLALPVCIYYSWLRARRNDRRAACQPAYDAGVECGLGPVQTIESRILGFAIISFGFGEVYILVVRVYRLIARFEECAPLLSKHWLEMDATTWVYTLGLIAALVPFVCSTTVYEPEVVEWLYLYSPAFMFMVLDVIAFMTLIPIKIPFRINSDPKGTRLKPIVYYAAEDFFAVDGAQNREFRKKYVERYDKSRMFRKMILELTLFWIGGCTCYIGYVAAMIWNLEFERAFGSTLGVLFGWIIIWGVAARFWIEYAIKREQKWWKQNKAEREAAKLQ</sequence>
<keyword evidence="2" id="KW-0812">Transmembrane</keyword>
<evidence type="ECO:0000256" key="1">
    <source>
        <dbReference type="SAM" id="MobiDB-lite"/>
    </source>
</evidence>
<protein>
    <submittedName>
        <fullName evidence="3">Uncharacterized protein</fullName>
    </submittedName>
</protein>
<feature type="transmembrane region" description="Helical" evidence="2">
    <location>
        <begin position="371"/>
        <end position="393"/>
    </location>
</feature>
<evidence type="ECO:0000313" key="4">
    <source>
        <dbReference type="Proteomes" id="UP000326340"/>
    </source>
</evidence>
<keyword evidence="2" id="KW-1133">Transmembrane helix</keyword>
<feature type="compositionally biased region" description="Polar residues" evidence="1">
    <location>
        <begin position="44"/>
        <end position="55"/>
    </location>
</feature>
<dbReference type="PANTHER" id="PTHR42024:SF1">
    <property type="entry name" value="AMINO ACID PERMEASE_ SLC12A DOMAIN-CONTAINING PROTEIN"/>
    <property type="match status" value="1"/>
</dbReference>
<comment type="caution">
    <text evidence="3">The sequence shown here is derived from an EMBL/GenBank/DDBJ whole genome shotgun (WGS) entry which is preliminary data.</text>
</comment>
<dbReference type="OrthoDB" id="4838853at2759"/>
<feature type="transmembrane region" description="Helical" evidence="2">
    <location>
        <begin position="449"/>
        <end position="473"/>
    </location>
</feature>
<reference evidence="3 4" key="1">
    <citation type="journal article" date="2019" name="Sci. Rep.">
        <title>Colletotrichum shisoi sp. nov., an anthracnose pathogen of Perilla frutescens in Japan: molecular phylogenetic, morphological and genomic evidence.</title>
        <authorList>
            <person name="Gan P."/>
            <person name="Tsushima A."/>
            <person name="Hiroyama R."/>
            <person name="Narusaka M."/>
            <person name="Takano Y."/>
            <person name="Narusaka Y."/>
            <person name="Kawaradani M."/>
            <person name="Damm U."/>
            <person name="Shirasu K."/>
        </authorList>
    </citation>
    <scope>NUCLEOTIDE SEQUENCE [LARGE SCALE GENOMIC DNA]</scope>
    <source>
        <strain evidence="3 4">PG-2018a</strain>
    </source>
</reference>
<keyword evidence="2" id="KW-0472">Membrane</keyword>